<dbReference type="PROSITE" id="PS50279">
    <property type="entry name" value="BPTI_KUNITZ_2"/>
    <property type="match status" value="1"/>
</dbReference>
<dbReference type="PRINTS" id="PR00759">
    <property type="entry name" value="BASICPTASE"/>
</dbReference>
<dbReference type="InterPro" id="IPR036383">
    <property type="entry name" value="TSP1_rpt_sf"/>
</dbReference>
<dbReference type="Gene3D" id="4.10.410.10">
    <property type="entry name" value="Pancreatic trypsin inhibitor Kunitz domain"/>
    <property type="match status" value="1"/>
</dbReference>
<keyword evidence="7" id="KW-0677">Repeat</keyword>
<dbReference type="Pfam" id="PF19028">
    <property type="entry name" value="TSP1_spondin"/>
    <property type="match status" value="2"/>
</dbReference>
<feature type="domain" description="BPTI/Kunitz inhibitor" evidence="13">
    <location>
        <begin position="622"/>
        <end position="672"/>
    </location>
</feature>
<dbReference type="Pfam" id="PF02014">
    <property type="entry name" value="Reeler"/>
    <property type="match status" value="1"/>
</dbReference>
<dbReference type="InterPro" id="IPR051418">
    <property type="entry name" value="Spondin/Thrombospondin_T1"/>
</dbReference>
<keyword evidence="10" id="KW-0325">Glycoprotein</keyword>
<dbReference type="GO" id="GO:0007155">
    <property type="term" value="P:cell adhesion"/>
    <property type="evidence" value="ECO:0007669"/>
    <property type="project" value="UniProtKB-KW"/>
</dbReference>
<dbReference type="PROSITE" id="PS51020">
    <property type="entry name" value="SPONDIN"/>
    <property type="match status" value="1"/>
</dbReference>
<dbReference type="SUPFAM" id="SSF82895">
    <property type="entry name" value="TSP-1 type 1 repeat"/>
    <property type="match status" value="4"/>
</dbReference>
<evidence type="ECO:0000256" key="9">
    <source>
        <dbReference type="ARBA" id="ARBA00023157"/>
    </source>
</evidence>
<keyword evidence="3" id="KW-0964">Secreted</keyword>
<dbReference type="InterPro" id="IPR044004">
    <property type="entry name" value="TSP1_spondin_dom"/>
</dbReference>
<dbReference type="PANTHER" id="PTHR11311:SF16">
    <property type="entry name" value="SPONDIN-1"/>
    <property type="match status" value="1"/>
</dbReference>
<gene>
    <name evidence="16" type="ORF">MCOR_22000</name>
</gene>
<feature type="region of interest" description="Disordered" evidence="12">
    <location>
        <begin position="699"/>
        <end position="736"/>
    </location>
</feature>
<evidence type="ECO:0000256" key="6">
    <source>
        <dbReference type="ARBA" id="ARBA00022729"/>
    </source>
</evidence>
<proteinExistence type="predicted"/>
<dbReference type="InterPro" id="IPR002861">
    <property type="entry name" value="Reeler_dom"/>
</dbReference>
<dbReference type="InterPro" id="IPR038678">
    <property type="entry name" value="Spondin_N_sf"/>
</dbReference>
<dbReference type="Pfam" id="PF06468">
    <property type="entry name" value="Spond_N"/>
    <property type="match status" value="1"/>
</dbReference>
<keyword evidence="4" id="KW-0272">Extracellular matrix</keyword>
<dbReference type="InterPro" id="IPR020901">
    <property type="entry name" value="Prtase_inh_Kunz-CS"/>
</dbReference>
<evidence type="ECO:0000313" key="17">
    <source>
        <dbReference type="Proteomes" id="UP000507470"/>
    </source>
</evidence>
<keyword evidence="5" id="KW-0479">Metal-binding</keyword>
<keyword evidence="17" id="KW-1185">Reference proteome</keyword>
<dbReference type="InterPro" id="IPR036880">
    <property type="entry name" value="Kunitz_BPTI_sf"/>
</dbReference>
<dbReference type="InterPro" id="IPR042307">
    <property type="entry name" value="Reeler_sf"/>
</dbReference>
<sequence length="870" mass="99581">MYKDNNIAIPLNQTPDIDRFRPGTTFLLTCREACKSEQELPESLTLSKSPNHPPFSGKAKYKKQTPIHTTATQKPGDNGFTIRILDLPKNEKYVPGETYTVKINGSYDDQMLMGLMLVVVPKGAKDEKLTLGAPKISWESQVKTDSDCDHTVITHHYLMRKKGLEFKWQAPEKGAGCVEFRATVVEAPEIWFKDDGNLTKVICEDVPAMAPLGDGTGEHRSQPRSTCCACGNARYHMHFKGIWSRQTHPKHFPLKEERTRLLHWSSIVGASHGEDYSIWEYGRPASRAVKEVCEYGYINHIEQEMRRNSEKILTVVKTLPLWGEREITKKSLDTQINVNQHNHLISLLSMIGPSPDWCVGVSKLNMCRADCKWEDEISIDLYPWDAGTDSGLSYFSHNIETDPPENIHKISNSYPNHAESPFYGKQKIKPMAKIVFTKTKEVCKTGDTEDSSEDTSATDLIEMMKKKMMMKKKIEQEKCATSDWTEWTDCNNPCGVGSIERRRFLRNPQIQPSICGIDLSETKSCLGNCKKDRVQKELPKDFVVTHDKTRKVDDICAITPWSDWSPCSVTCGLGIRDKRRMFLRKSNLTDNCGLHLMEKDVCVSKIKDCKLAQKMKNFSAICLQPSYNGPCTGHFLRYYYNHSLMTCLQFNYGGCRGNENKFETENECNMYCRDHMEKVDPRLNSVIVEEVMIPKKKYKMSDDEAKRKKKIRRKKNRKNKNKRLRKNKRTKHDPSLGPAINCEVTEWSDWSRCSVTCGRGLVAKSRKVITRDSNGGKPCPRKLMRKKKCKSPKCPIDCQVGEWGPWSPCSQSCGDDAVQKRRRKIIKKPRRGGMDCPSHRQKRRCVVPMCPKADMEKMMRDAMSASFGRR</sequence>
<dbReference type="SMART" id="SM00131">
    <property type="entry name" value="KU"/>
    <property type="match status" value="1"/>
</dbReference>
<evidence type="ECO:0000256" key="10">
    <source>
        <dbReference type="ARBA" id="ARBA00023180"/>
    </source>
</evidence>
<dbReference type="FunFam" id="2.60.40.2130:FF:000002">
    <property type="entry name" value="Putative Spondin-1"/>
    <property type="match status" value="1"/>
</dbReference>
<evidence type="ECO:0000259" key="13">
    <source>
        <dbReference type="PROSITE" id="PS50279"/>
    </source>
</evidence>
<accession>A0A6J8BTI2</accession>
<comment type="subcellular location">
    <subcellularLocation>
        <location evidence="1">Secreted</location>
        <location evidence="1">Extracellular space</location>
        <location evidence="1">Extracellular matrix</location>
    </subcellularLocation>
</comment>
<dbReference type="EMBL" id="CACVKT020003885">
    <property type="protein sequence ID" value="CAC5386581.1"/>
    <property type="molecule type" value="Genomic_DNA"/>
</dbReference>
<dbReference type="NCBIfam" id="NF038123">
    <property type="entry name" value="NF038123_dom"/>
    <property type="match status" value="1"/>
</dbReference>
<dbReference type="SUPFAM" id="SSF57362">
    <property type="entry name" value="BPTI-like"/>
    <property type="match status" value="1"/>
</dbReference>
<feature type="domain" description="Spondin" evidence="15">
    <location>
        <begin position="223"/>
        <end position="418"/>
    </location>
</feature>
<dbReference type="InterPro" id="IPR002223">
    <property type="entry name" value="Kunitz_BPTI"/>
</dbReference>
<dbReference type="CDD" id="cd00109">
    <property type="entry name" value="Kunitz-type"/>
    <property type="match status" value="1"/>
</dbReference>
<feature type="domain" description="Reelin" evidence="14">
    <location>
        <begin position="44"/>
        <end position="215"/>
    </location>
</feature>
<protein>
    <recommendedName>
        <fullName evidence="2">Spondin-1</fullName>
    </recommendedName>
    <alternativeName>
        <fullName evidence="11">F-spondin</fullName>
    </alternativeName>
</protein>
<feature type="region of interest" description="Disordered" evidence="12">
    <location>
        <begin position="40"/>
        <end position="64"/>
    </location>
</feature>
<dbReference type="InterPro" id="IPR000884">
    <property type="entry name" value="TSP1_rpt"/>
</dbReference>
<evidence type="ECO:0000256" key="2">
    <source>
        <dbReference type="ARBA" id="ARBA00019594"/>
    </source>
</evidence>
<evidence type="ECO:0000256" key="3">
    <source>
        <dbReference type="ARBA" id="ARBA00022525"/>
    </source>
</evidence>
<evidence type="ECO:0000256" key="7">
    <source>
        <dbReference type="ARBA" id="ARBA00022737"/>
    </source>
</evidence>
<dbReference type="OrthoDB" id="347314at2759"/>
<name>A0A6J8BTI2_MYTCO</name>
<keyword evidence="8" id="KW-0130">Cell adhesion</keyword>
<feature type="compositionally biased region" description="Basic residues" evidence="12">
    <location>
        <begin position="707"/>
        <end position="731"/>
    </location>
</feature>
<dbReference type="GO" id="GO:0031012">
    <property type="term" value="C:extracellular matrix"/>
    <property type="evidence" value="ECO:0007669"/>
    <property type="project" value="TreeGrafter"/>
</dbReference>
<dbReference type="PANTHER" id="PTHR11311">
    <property type="entry name" value="SPONDIN"/>
    <property type="match status" value="1"/>
</dbReference>
<dbReference type="InterPro" id="IPR009465">
    <property type="entry name" value="Spondin_N"/>
</dbReference>
<dbReference type="PROSITE" id="PS00280">
    <property type="entry name" value="BPTI_KUNITZ_1"/>
    <property type="match status" value="1"/>
</dbReference>
<evidence type="ECO:0000256" key="12">
    <source>
        <dbReference type="SAM" id="MobiDB-lite"/>
    </source>
</evidence>
<dbReference type="Pfam" id="PF00090">
    <property type="entry name" value="TSP_1"/>
    <property type="match status" value="2"/>
</dbReference>
<dbReference type="Gene3D" id="2.60.40.4060">
    <property type="entry name" value="Reeler domain"/>
    <property type="match status" value="1"/>
</dbReference>
<dbReference type="GO" id="GO:0046872">
    <property type="term" value="F:metal ion binding"/>
    <property type="evidence" value="ECO:0007669"/>
    <property type="project" value="UniProtKB-KW"/>
</dbReference>
<evidence type="ECO:0000256" key="4">
    <source>
        <dbReference type="ARBA" id="ARBA00022530"/>
    </source>
</evidence>
<dbReference type="GO" id="GO:0004867">
    <property type="term" value="F:serine-type endopeptidase inhibitor activity"/>
    <property type="evidence" value="ECO:0007669"/>
    <property type="project" value="InterPro"/>
</dbReference>
<dbReference type="AlphaFoldDB" id="A0A6J8BTI2"/>
<evidence type="ECO:0000259" key="15">
    <source>
        <dbReference type="PROSITE" id="PS51020"/>
    </source>
</evidence>
<evidence type="ECO:0000313" key="16">
    <source>
        <dbReference type="EMBL" id="CAC5386581.1"/>
    </source>
</evidence>
<dbReference type="CDD" id="cd08544">
    <property type="entry name" value="Reeler"/>
    <property type="match status" value="1"/>
</dbReference>
<evidence type="ECO:0000256" key="8">
    <source>
        <dbReference type="ARBA" id="ARBA00022889"/>
    </source>
</evidence>
<dbReference type="PROSITE" id="PS50092">
    <property type="entry name" value="TSP1"/>
    <property type="match status" value="4"/>
</dbReference>
<reference evidence="16 17" key="1">
    <citation type="submission" date="2020-06" db="EMBL/GenBank/DDBJ databases">
        <authorList>
            <person name="Li R."/>
            <person name="Bekaert M."/>
        </authorList>
    </citation>
    <scope>NUCLEOTIDE SEQUENCE [LARGE SCALE GENOMIC DNA]</scope>
    <source>
        <strain evidence="17">wild</strain>
    </source>
</reference>
<dbReference type="SMART" id="SM00209">
    <property type="entry name" value="TSP1"/>
    <property type="match status" value="4"/>
</dbReference>
<dbReference type="Pfam" id="PF00014">
    <property type="entry name" value="Kunitz_BPTI"/>
    <property type="match status" value="1"/>
</dbReference>
<evidence type="ECO:0000256" key="5">
    <source>
        <dbReference type="ARBA" id="ARBA00022723"/>
    </source>
</evidence>
<organism evidence="16 17">
    <name type="scientific">Mytilus coruscus</name>
    <name type="common">Sea mussel</name>
    <dbReference type="NCBI Taxonomy" id="42192"/>
    <lineage>
        <taxon>Eukaryota</taxon>
        <taxon>Metazoa</taxon>
        <taxon>Spiralia</taxon>
        <taxon>Lophotrochozoa</taxon>
        <taxon>Mollusca</taxon>
        <taxon>Bivalvia</taxon>
        <taxon>Autobranchia</taxon>
        <taxon>Pteriomorphia</taxon>
        <taxon>Mytilida</taxon>
        <taxon>Mytiloidea</taxon>
        <taxon>Mytilidae</taxon>
        <taxon>Mytilinae</taxon>
        <taxon>Mytilus</taxon>
    </lineage>
</organism>
<keyword evidence="9" id="KW-1015">Disulfide bond</keyword>
<evidence type="ECO:0000256" key="1">
    <source>
        <dbReference type="ARBA" id="ARBA00004498"/>
    </source>
</evidence>
<evidence type="ECO:0000259" key="14">
    <source>
        <dbReference type="PROSITE" id="PS51019"/>
    </source>
</evidence>
<dbReference type="Gene3D" id="2.20.100.10">
    <property type="entry name" value="Thrombospondin type-1 (TSP1) repeat"/>
    <property type="match status" value="4"/>
</dbReference>
<evidence type="ECO:0000256" key="11">
    <source>
        <dbReference type="ARBA" id="ARBA00030964"/>
    </source>
</evidence>
<dbReference type="PROSITE" id="PS51019">
    <property type="entry name" value="REELIN"/>
    <property type="match status" value="1"/>
</dbReference>
<dbReference type="Gene3D" id="2.60.40.2130">
    <property type="entry name" value="F-spondin domain"/>
    <property type="match status" value="1"/>
</dbReference>
<keyword evidence="6" id="KW-0732">Signal</keyword>
<dbReference type="Proteomes" id="UP000507470">
    <property type="component" value="Unassembled WGS sequence"/>
</dbReference>